<dbReference type="InterPro" id="IPR000086">
    <property type="entry name" value="NUDIX_hydrolase_dom"/>
</dbReference>
<organism evidence="2 3">
    <name type="scientific">Candidatus Thiodictyon syntrophicum</name>
    <dbReference type="NCBI Taxonomy" id="1166950"/>
    <lineage>
        <taxon>Bacteria</taxon>
        <taxon>Pseudomonadati</taxon>
        <taxon>Pseudomonadota</taxon>
        <taxon>Gammaproteobacteria</taxon>
        <taxon>Chromatiales</taxon>
        <taxon>Chromatiaceae</taxon>
        <taxon>Thiodictyon</taxon>
    </lineage>
</organism>
<evidence type="ECO:0000313" key="3">
    <source>
        <dbReference type="Proteomes" id="UP000232638"/>
    </source>
</evidence>
<dbReference type="RefSeq" id="WP_100922145.1">
    <property type="nucleotide sequence ID" value="NZ_CP020370.1"/>
</dbReference>
<dbReference type="InterPro" id="IPR031804">
    <property type="entry name" value="DUF4743"/>
</dbReference>
<dbReference type="InterPro" id="IPR015797">
    <property type="entry name" value="NUDIX_hydrolase-like_dom_sf"/>
</dbReference>
<accession>A0A2K8UFZ9</accession>
<sequence>MSYLDKVRACNAWDPGEFIPWTLAGERIGSVRPGFAQELRRWPEQFRVEAYRVDWAGAPDGFQARTRVLAEVVQTLVETGLIYPQHGEAYAVTPGRRDQARCLIDRAAAPWFGVRAFGQHLNGFVRTGGGIELWVARRAANRLVYPLHLDNLVAGGLPHAVTLRDNLRKECREEADIEPALADRAEPVGAVTYCRGARDGLKPDVMYCYDLELAPDFVPRCTDGEVESFTRLPLAAVAQLVRDTDEFKLNCNLVVIDFLVRHGGIDQEDPDYLPIVQGLRSCLP</sequence>
<dbReference type="PANTHER" id="PTHR13622">
    <property type="entry name" value="THIAMIN PYROPHOSPHOKINASE"/>
    <property type="match status" value="1"/>
</dbReference>
<evidence type="ECO:0000259" key="1">
    <source>
        <dbReference type="PROSITE" id="PS51462"/>
    </source>
</evidence>
<reference evidence="2 3" key="1">
    <citation type="submission" date="2017-03" db="EMBL/GenBank/DDBJ databases">
        <title>Complete genome sequence of Candidatus 'Thiodictyon syntrophicum' sp. nov. strain Cad16T, a photolithoautotroph purple sulfur bacterium isolated from an alpine meromictic lake.</title>
        <authorList>
            <person name="Luedin S.M."/>
            <person name="Pothier J.F."/>
            <person name="Danza F."/>
            <person name="Storelli N."/>
            <person name="Wittwer M."/>
            <person name="Tonolla M."/>
        </authorList>
    </citation>
    <scope>NUCLEOTIDE SEQUENCE [LARGE SCALE GENOMIC DNA]</scope>
    <source>
        <strain evidence="2 3">Cad16T</strain>
    </source>
</reference>
<dbReference type="AlphaFoldDB" id="A0A2K8UFZ9"/>
<dbReference type="Gene3D" id="3.90.79.10">
    <property type="entry name" value="Nucleoside Triphosphate Pyrophosphohydrolase"/>
    <property type="match status" value="1"/>
</dbReference>
<dbReference type="PANTHER" id="PTHR13622:SF8">
    <property type="entry name" value="THIAMIN PYROPHOSPHOKINASE 1"/>
    <property type="match status" value="1"/>
</dbReference>
<dbReference type="SUPFAM" id="SSF55811">
    <property type="entry name" value="Nudix"/>
    <property type="match status" value="1"/>
</dbReference>
<dbReference type="OrthoDB" id="5621792at2"/>
<dbReference type="CDD" id="cd03676">
    <property type="entry name" value="NUDIX_Tnr3_like"/>
    <property type="match status" value="1"/>
</dbReference>
<dbReference type="PROSITE" id="PS51462">
    <property type="entry name" value="NUDIX"/>
    <property type="match status" value="1"/>
</dbReference>
<protein>
    <submittedName>
        <fullName evidence="2">DUF4743 domain-containing protein</fullName>
    </submittedName>
</protein>
<dbReference type="KEGG" id="tsy:THSYN_28550"/>
<keyword evidence="3" id="KW-1185">Reference proteome</keyword>
<dbReference type="Pfam" id="PF15916">
    <property type="entry name" value="DUF4743"/>
    <property type="match status" value="1"/>
</dbReference>
<dbReference type="FunFam" id="3.90.79.10:FF:000019">
    <property type="entry name" value="Thiamin pyrophosphokinase, putative"/>
    <property type="match status" value="1"/>
</dbReference>
<evidence type="ECO:0000313" key="2">
    <source>
        <dbReference type="EMBL" id="AUB84494.1"/>
    </source>
</evidence>
<dbReference type="GO" id="GO:0044715">
    <property type="term" value="F:8-oxo-dGDP phosphatase activity"/>
    <property type="evidence" value="ECO:0007669"/>
    <property type="project" value="TreeGrafter"/>
</dbReference>
<proteinExistence type="predicted"/>
<feature type="domain" description="Nudix hydrolase" evidence="1">
    <location>
        <begin position="116"/>
        <end position="257"/>
    </location>
</feature>
<dbReference type="EMBL" id="CP020370">
    <property type="protein sequence ID" value="AUB84494.1"/>
    <property type="molecule type" value="Genomic_DNA"/>
</dbReference>
<name>A0A2K8UFZ9_9GAMM</name>
<gene>
    <name evidence="2" type="ORF">THSYN_28550</name>
</gene>
<dbReference type="Proteomes" id="UP000232638">
    <property type="component" value="Chromosome"/>
</dbReference>